<evidence type="ECO:0000256" key="2">
    <source>
        <dbReference type="ARBA" id="ARBA00004370"/>
    </source>
</evidence>
<protein>
    <recommendedName>
        <fullName evidence="3">histidine kinase</fullName>
        <ecNumber evidence="3">2.7.13.3</ecNumber>
    </recommendedName>
</protein>
<dbReference type="Proteomes" id="UP000198744">
    <property type="component" value="Unassembled WGS sequence"/>
</dbReference>
<dbReference type="PROSITE" id="PS50885">
    <property type="entry name" value="HAMP"/>
    <property type="match status" value="1"/>
</dbReference>
<dbReference type="RefSeq" id="WP_175476302.1">
    <property type="nucleotide sequence ID" value="NZ_FOBS01000001.1"/>
</dbReference>
<keyword evidence="7" id="KW-0418">Kinase</keyword>
<dbReference type="InterPro" id="IPR003594">
    <property type="entry name" value="HATPase_dom"/>
</dbReference>
<dbReference type="GO" id="GO:0004673">
    <property type="term" value="F:protein histidine kinase activity"/>
    <property type="evidence" value="ECO:0007669"/>
    <property type="project" value="UniProtKB-EC"/>
</dbReference>
<evidence type="ECO:0000259" key="10">
    <source>
        <dbReference type="PROSITE" id="PS50109"/>
    </source>
</evidence>
<keyword evidence="4" id="KW-0597">Phosphoprotein</keyword>
<dbReference type="AlphaFoldDB" id="A0A1H7UJF8"/>
<keyword evidence="9" id="KW-0812">Transmembrane</keyword>
<keyword evidence="9" id="KW-0472">Membrane</keyword>
<gene>
    <name evidence="12" type="ORF">SAMN04489760_101196</name>
</gene>
<dbReference type="SUPFAM" id="SSF158472">
    <property type="entry name" value="HAMP domain-like"/>
    <property type="match status" value="1"/>
</dbReference>
<keyword evidence="13" id="KW-1185">Reference proteome</keyword>
<keyword evidence="6" id="KW-0547">Nucleotide-binding</keyword>
<dbReference type="GO" id="GO:0005524">
    <property type="term" value="F:ATP binding"/>
    <property type="evidence" value="ECO:0007669"/>
    <property type="project" value="UniProtKB-KW"/>
</dbReference>
<evidence type="ECO:0000256" key="4">
    <source>
        <dbReference type="ARBA" id="ARBA00022553"/>
    </source>
</evidence>
<evidence type="ECO:0000256" key="9">
    <source>
        <dbReference type="SAM" id="Phobius"/>
    </source>
</evidence>
<comment type="catalytic activity">
    <reaction evidence="1">
        <text>ATP + protein L-histidine = ADP + protein N-phospho-L-histidine.</text>
        <dbReference type="EC" id="2.7.13.3"/>
    </reaction>
</comment>
<dbReference type="CDD" id="cd00075">
    <property type="entry name" value="HATPase"/>
    <property type="match status" value="1"/>
</dbReference>
<sequence length="912" mass="102129">MDQNKEFPNTTPSTLSPDGRVQKRPFWLGLRGKLIAIFVAIKVIPLILLCWLAWHQVDSLGRQIERRTALMVNQARTLVKEVGRKAGEDSIRALDVKSREAIERLTTDTARQVADFLYQRDQQVLIASHLPPTEGYYRQFLQPLTRSLLDHGKWEFKGNQWVPAEQGRTQAETVMTEVEDNRTDWHYRPPERQGRPVSIPLYAEMTFVGIDGMEKLKITTVPWLSPKLQNIKKRENTFCKAETYGSALSRLKPGEVYVSEVIGAYIPSRIIGRYTQETARKKGIAFRPESEAYAGKENPVGIRFRGIVRWATPVVDAGRIVGYVTLALDHAHLNEFTRTIVPTDERYTAINDASSGNYAFIWDYKGRSICHPRHHSICGYDSKTGEAATPWLDAEIYESWKKSGLELSKFLSQTPSFSSPSLKRKPAAELTKAGWVGLDGRFLNFAPQCKGWHELTSKGGSGSFLIFWTGLWKLTTAATIPYYTGQYAASPRGFGYVTIGADVNEFHAAATESAKQLQTLSEDYARRVDAENKLAQQEIRNSLATTAQTLSLSTVLMVGVVIIVAIWMAAVLTRRITAMISGIRLFQSGHMDHRLDARLNDEMGDLSRSFNEMADELQSSIHRVVESELREKTKEKDALIAYNAGLFESASSYFHNIGNSLAGINGKLLNIRKVLESSAQYPEAFRMLREAHDAAMASGGKADRTPELLARLEEILLSRALPRIAENLDAIVKAQDQMVQTIKFQQDMFNSSRQRNVKFVQAINLAELIENVVEDFQPTLTKHKISVHMELDREISVKNQKNPLIHGFTNLIKNAIEAIDAGTNEKREIRISLSGKPGEGERAVVRIVDSGIGIRPEDLSFLFNAGFTTKSDGHGLGLHSFVNFLNENNGSIKVVSPGQNQGAEFIMEIGNE</sequence>
<dbReference type="EC" id="2.7.13.3" evidence="3"/>
<evidence type="ECO:0000256" key="5">
    <source>
        <dbReference type="ARBA" id="ARBA00022679"/>
    </source>
</evidence>
<dbReference type="InterPro" id="IPR050980">
    <property type="entry name" value="2C_sensor_his_kinase"/>
</dbReference>
<keyword evidence="8" id="KW-0067">ATP-binding</keyword>
<name>A0A1H7UJF8_9BACT</name>
<accession>A0A1H7UJF8</accession>
<reference evidence="12 13" key="1">
    <citation type="submission" date="2016-10" db="EMBL/GenBank/DDBJ databases">
        <authorList>
            <person name="de Groot N.N."/>
        </authorList>
    </citation>
    <scope>NUCLEOTIDE SEQUENCE [LARGE SCALE GENOMIC DNA]</scope>
    <source>
        <strain evidence="12 13">DSM 8423</strain>
    </source>
</reference>
<evidence type="ECO:0000256" key="1">
    <source>
        <dbReference type="ARBA" id="ARBA00000085"/>
    </source>
</evidence>
<dbReference type="SUPFAM" id="SSF55874">
    <property type="entry name" value="ATPase domain of HSP90 chaperone/DNA topoisomerase II/histidine kinase"/>
    <property type="match status" value="1"/>
</dbReference>
<feature type="transmembrane region" description="Helical" evidence="9">
    <location>
        <begin position="550"/>
        <end position="572"/>
    </location>
</feature>
<dbReference type="GO" id="GO:0007165">
    <property type="term" value="P:signal transduction"/>
    <property type="evidence" value="ECO:0007669"/>
    <property type="project" value="InterPro"/>
</dbReference>
<dbReference type="STRING" id="43775.SAMN04489760_101196"/>
<dbReference type="PANTHER" id="PTHR44936">
    <property type="entry name" value="SENSOR PROTEIN CREC"/>
    <property type="match status" value="1"/>
</dbReference>
<comment type="subcellular location">
    <subcellularLocation>
        <location evidence="2">Membrane</location>
    </subcellularLocation>
</comment>
<dbReference type="PANTHER" id="PTHR44936:SF10">
    <property type="entry name" value="SENSOR PROTEIN RSTB"/>
    <property type="match status" value="1"/>
</dbReference>
<dbReference type="InterPro" id="IPR005467">
    <property type="entry name" value="His_kinase_dom"/>
</dbReference>
<evidence type="ECO:0000313" key="12">
    <source>
        <dbReference type="EMBL" id="SEL96437.1"/>
    </source>
</evidence>
<dbReference type="PROSITE" id="PS50109">
    <property type="entry name" value="HIS_KIN"/>
    <property type="match status" value="1"/>
</dbReference>
<evidence type="ECO:0000259" key="11">
    <source>
        <dbReference type="PROSITE" id="PS50885"/>
    </source>
</evidence>
<feature type="transmembrane region" description="Helical" evidence="9">
    <location>
        <begin position="34"/>
        <end position="54"/>
    </location>
</feature>
<dbReference type="Gene3D" id="3.30.565.10">
    <property type="entry name" value="Histidine kinase-like ATPase, C-terminal domain"/>
    <property type="match status" value="1"/>
</dbReference>
<evidence type="ECO:0000256" key="3">
    <source>
        <dbReference type="ARBA" id="ARBA00012438"/>
    </source>
</evidence>
<dbReference type="SMART" id="SM00304">
    <property type="entry name" value="HAMP"/>
    <property type="match status" value="1"/>
</dbReference>
<keyword evidence="5" id="KW-0808">Transferase</keyword>
<feature type="domain" description="HAMP" evidence="11">
    <location>
        <begin position="570"/>
        <end position="622"/>
    </location>
</feature>
<dbReference type="EMBL" id="FOBS01000001">
    <property type="protein sequence ID" value="SEL96437.1"/>
    <property type="molecule type" value="Genomic_DNA"/>
</dbReference>
<proteinExistence type="predicted"/>
<evidence type="ECO:0000313" key="13">
    <source>
        <dbReference type="Proteomes" id="UP000198744"/>
    </source>
</evidence>
<dbReference type="CDD" id="cd06225">
    <property type="entry name" value="HAMP"/>
    <property type="match status" value="1"/>
</dbReference>
<dbReference type="InterPro" id="IPR003660">
    <property type="entry name" value="HAMP_dom"/>
</dbReference>
<dbReference type="GO" id="GO:0016020">
    <property type="term" value="C:membrane"/>
    <property type="evidence" value="ECO:0007669"/>
    <property type="project" value="UniProtKB-SubCell"/>
</dbReference>
<dbReference type="InterPro" id="IPR036890">
    <property type="entry name" value="HATPase_C_sf"/>
</dbReference>
<dbReference type="SMART" id="SM00387">
    <property type="entry name" value="HATPase_c"/>
    <property type="match status" value="1"/>
</dbReference>
<dbReference type="Gene3D" id="6.10.340.10">
    <property type="match status" value="1"/>
</dbReference>
<evidence type="ECO:0000256" key="8">
    <source>
        <dbReference type="ARBA" id="ARBA00022840"/>
    </source>
</evidence>
<dbReference type="Pfam" id="PF00672">
    <property type="entry name" value="HAMP"/>
    <property type="match status" value="1"/>
</dbReference>
<evidence type="ECO:0000256" key="7">
    <source>
        <dbReference type="ARBA" id="ARBA00022777"/>
    </source>
</evidence>
<feature type="domain" description="Histidine kinase" evidence="10">
    <location>
        <begin position="652"/>
        <end position="912"/>
    </location>
</feature>
<organism evidence="12 13">
    <name type="scientific">Syntrophus gentianae</name>
    <dbReference type="NCBI Taxonomy" id="43775"/>
    <lineage>
        <taxon>Bacteria</taxon>
        <taxon>Pseudomonadati</taxon>
        <taxon>Thermodesulfobacteriota</taxon>
        <taxon>Syntrophia</taxon>
        <taxon>Syntrophales</taxon>
        <taxon>Syntrophaceae</taxon>
        <taxon>Syntrophus</taxon>
    </lineage>
</organism>
<keyword evidence="9" id="KW-1133">Transmembrane helix</keyword>
<dbReference type="Pfam" id="PF02518">
    <property type="entry name" value="HATPase_c"/>
    <property type="match status" value="1"/>
</dbReference>
<evidence type="ECO:0000256" key="6">
    <source>
        <dbReference type="ARBA" id="ARBA00022741"/>
    </source>
</evidence>